<dbReference type="InterPro" id="IPR011995">
    <property type="entry name" value="OMPdecase_type-2"/>
</dbReference>
<dbReference type="GO" id="GO:0044205">
    <property type="term" value="P:'de novo' UMP biosynthetic process"/>
    <property type="evidence" value="ECO:0007669"/>
    <property type="project" value="UniProtKB-UniRule"/>
</dbReference>
<dbReference type="NCBIfam" id="TIGR02127">
    <property type="entry name" value="pyrF_sub2"/>
    <property type="match status" value="1"/>
</dbReference>
<dbReference type="CDD" id="cd04725">
    <property type="entry name" value="OMP_decarboxylase_like"/>
    <property type="match status" value="1"/>
</dbReference>
<keyword evidence="4 7" id="KW-0665">Pyrimidine biosynthesis</keyword>
<dbReference type="GO" id="GO:0006207">
    <property type="term" value="P:'de novo' pyrimidine nucleobase biosynthetic process"/>
    <property type="evidence" value="ECO:0007669"/>
    <property type="project" value="InterPro"/>
</dbReference>
<dbReference type="EMBL" id="CP035491">
    <property type="protein sequence ID" value="QAY74992.1"/>
    <property type="molecule type" value="Genomic_DNA"/>
</dbReference>
<dbReference type="Gene3D" id="3.20.20.70">
    <property type="entry name" value="Aldolase class I"/>
    <property type="match status" value="1"/>
</dbReference>
<evidence type="ECO:0000259" key="8">
    <source>
        <dbReference type="SMART" id="SM00934"/>
    </source>
</evidence>
<dbReference type="OrthoDB" id="9808470at2"/>
<dbReference type="Pfam" id="PF00215">
    <property type="entry name" value="OMPdecase"/>
    <property type="match status" value="1"/>
</dbReference>
<dbReference type="HAMAP" id="MF_01215">
    <property type="entry name" value="OMPdecase_type2"/>
    <property type="match status" value="1"/>
</dbReference>
<dbReference type="SUPFAM" id="SSF51366">
    <property type="entry name" value="Ribulose-phoshate binding barrel"/>
    <property type="match status" value="1"/>
</dbReference>
<reference evidence="9 10" key="1">
    <citation type="submission" date="2019-01" db="EMBL/GenBank/DDBJ databases">
        <title>Genome sequencing of strain FW100M-8.</title>
        <authorList>
            <person name="Heo J."/>
            <person name="Kim S.-J."/>
            <person name="Kim J.-S."/>
            <person name="Hong S.-B."/>
            <person name="Kwon S.-W."/>
        </authorList>
    </citation>
    <scope>NUCLEOTIDE SEQUENCE [LARGE SCALE GENOMIC DNA]</scope>
    <source>
        <strain evidence="9 10">FW100M-8</strain>
    </source>
</reference>
<accession>A0A4P6FFN7</accession>
<dbReference type="InterPro" id="IPR018089">
    <property type="entry name" value="OMPdecase_AS"/>
</dbReference>
<dbReference type="UniPathway" id="UPA00070">
    <property type="reaction ID" value="UER00120"/>
</dbReference>
<gene>
    <name evidence="7 9" type="primary">pyrF</name>
    <name evidence="9" type="ORF">ET445_11805</name>
</gene>
<dbReference type="SMART" id="SM00934">
    <property type="entry name" value="OMPdecase"/>
    <property type="match status" value="1"/>
</dbReference>
<evidence type="ECO:0000256" key="3">
    <source>
        <dbReference type="ARBA" id="ARBA00022793"/>
    </source>
</evidence>
<dbReference type="InterPro" id="IPR001754">
    <property type="entry name" value="OMPdeCOase_dom"/>
</dbReference>
<feature type="domain" description="Orotidine 5'-phosphate decarboxylase" evidence="8">
    <location>
        <begin position="16"/>
        <end position="276"/>
    </location>
</feature>
<comment type="pathway">
    <text evidence="1 7">Pyrimidine metabolism; UMP biosynthesis via de novo pathway; UMP from orotate: step 2/2.</text>
</comment>
<proteinExistence type="inferred from homology"/>
<evidence type="ECO:0000256" key="2">
    <source>
        <dbReference type="ARBA" id="ARBA00008847"/>
    </source>
</evidence>
<name>A0A4P6FFN7_9MICO</name>
<dbReference type="GO" id="GO:0004590">
    <property type="term" value="F:orotidine-5'-phosphate decarboxylase activity"/>
    <property type="evidence" value="ECO:0007669"/>
    <property type="project" value="UniProtKB-UniRule"/>
</dbReference>
<dbReference type="KEGG" id="agf:ET445_11805"/>
<evidence type="ECO:0000313" key="9">
    <source>
        <dbReference type="EMBL" id="QAY74992.1"/>
    </source>
</evidence>
<evidence type="ECO:0000256" key="1">
    <source>
        <dbReference type="ARBA" id="ARBA00004861"/>
    </source>
</evidence>
<dbReference type="AlphaFoldDB" id="A0A4P6FFN7"/>
<keyword evidence="3 7" id="KW-0210">Decarboxylase</keyword>
<evidence type="ECO:0000256" key="4">
    <source>
        <dbReference type="ARBA" id="ARBA00022975"/>
    </source>
</evidence>
<dbReference type="InterPro" id="IPR013785">
    <property type="entry name" value="Aldolase_TIM"/>
</dbReference>
<feature type="active site" description="Proton donor" evidence="7">
    <location>
        <position position="95"/>
    </location>
</feature>
<evidence type="ECO:0000313" key="10">
    <source>
        <dbReference type="Proteomes" id="UP000291259"/>
    </source>
</evidence>
<dbReference type="EC" id="4.1.1.23" evidence="7"/>
<keyword evidence="10" id="KW-1185">Reference proteome</keyword>
<dbReference type="InterPro" id="IPR011060">
    <property type="entry name" value="RibuloseP-bd_barrel"/>
</dbReference>
<sequence length="286" mass="29177">MPFGARLEQAFTERGRLCVGIDPHAGLLDQWGLDDSADGVREFGLRVVDAAFGRVGIVKPQISFFERHGAAGYAALERVLARARDAGLIVIGDVKRGDIGSTVEAYGQAWLTPGAPLEVDAITLSPYLGLGSLASTLQYAVDRGKGAFVLAATSNPEAAAVQQAVLQSSSRAGSTVAAAMLSGVAGINAAQPDASAKTFGSAGVVIGATLRLEDFGIDRQSPPDGPVVPVLAPGFGAQGAQPSETRAIFGALSAGVIVSESRSILDAGPDGIADRIARRVDEVAAA</sequence>
<dbReference type="Proteomes" id="UP000291259">
    <property type="component" value="Chromosome"/>
</dbReference>
<evidence type="ECO:0000256" key="7">
    <source>
        <dbReference type="HAMAP-Rule" id="MF_01215"/>
    </source>
</evidence>
<dbReference type="PANTHER" id="PTHR43375">
    <property type="entry name" value="OROTIDINE 5'-PHOSPHATE DECARBOXYLASE"/>
    <property type="match status" value="1"/>
</dbReference>
<evidence type="ECO:0000256" key="5">
    <source>
        <dbReference type="ARBA" id="ARBA00023239"/>
    </source>
</evidence>
<protein>
    <recommendedName>
        <fullName evidence="7">Orotidine 5'-phosphate decarboxylase</fullName>
        <ecNumber evidence="7">4.1.1.23</ecNumber>
    </recommendedName>
    <alternativeName>
        <fullName evidence="7">OMP decarboxylase</fullName>
        <shortName evidence="7">OMPDCase</shortName>
        <shortName evidence="7">OMPdecase</shortName>
    </alternativeName>
</protein>
<dbReference type="PANTHER" id="PTHR43375:SF1">
    <property type="entry name" value="OROTIDINE 5'-PHOSPHATE DECARBOXYLASE"/>
    <property type="match status" value="1"/>
</dbReference>
<comment type="similarity">
    <text evidence="2 7">Belongs to the OMP decarboxylase family. Type 2 subfamily.</text>
</comment>
<evidence type="ECO:0000256" key="6">
    <source>
        <dbReference type="ARBA" id="ARBA00049157"/>
    </source>
</evidence>
<dbReference type="PROSITE" id="PS00156">
    <property type="entry name" value="OMPDECASE"/>
    <property type="match status" value="1"/>
</dbReference>
<keyword evidence="5 7" id="KW-0456">Lyase</keyword>
<organism evidence="9 10">
    <name type="scientific">Agromyces protaetiae</name>
    <dbReference type="NCBI Taxonomy" id="2509455"/>
    <lineage>
        <taxon>Bacteria</taxon>
        <taxon>Bacillati</taxon>
        <taxon>Actinomycetota</taxon>
        <taxon>Actinomycetes</taxon>
        <taxon>Micrococcales</taxon>
        <taxon>Microbacteriaceae</taxon>
        <taxon>Agromyces</taxon>
    </lineage>
</organism>
<comment type="catalytic activity">
    <reaction evidence="6 7">
        <text>orotidine 5'-phosphate + H(+) = UMP + CO2</text>
        <dbReference type="Rhea" id="RHEA:11596"/>
        <dbReference type="ChEBI" id="CHEBI:15378"/>
        <dbReference type="ChEBI" id="CHEBI:16526"/>
        <dbReference type="ChEBI" id="CHEBI:57538"/>
        <dbReference type="ChEBI" id="CHEBI:57865"/>
        <dbReference type="EC" id="4.1.1.23"/>
    </reaction>
</comment>